<dbReference type="Gene3D" id="1.10.260.100">
    <property type="match status" value="1"/>
</dbReference>
<comment type="caution">
    <text evidence="2">The sequence shown here is derived from an EMBL/GenBank/DDBJ whole genome shotgun (WGS) entry which is preliminary data.</text>
</comment>
<dbReference type="EMBL" id="JABAGO010000022">
    <property type="protein sequence ID" value="NME99103.1"/>
    <property type="molecule type" value="Genomic_DNA"/>
</dbReference>
<dbReference type="AlphaFoldDB" id="A0A848CTH5"/>
<proteinExistence type="predicted"/>
<name>A0A848CTH5_ANEAE</name>
<feature type="region of interest" description="Disordered" evidence="1">
    <location>
        <begin position="77"/>
        <end position="104"/>
    </location>
</feature>
<dbReference type="RefSeq" id="WP_168975408.1">
    <property type="nucleotide sequence ID" value="NZ_JABAGO010000022.1"/>
</dbReference>
<gene>
    <name evidence="2" type="ORF">HF838_12620</name>
</gene>
<evidence type="ECO:0000313" key="2">
    <source>
        <dbReference type="EMBL" id="NME99103.1"/>
    </source>
</evidence>
<evidence type="ECO:0000256" key="1">
    <source>
        <dbReference type="SAM" id="MobiDB-lite"/>
    </source>
</evidence>
<feature type="compositionally biased region" description="Basic and acidic residues" evidence="1">
    <location>
        <begin position="81"/>
        <end position="95"/>
    </location>
</feature>
<evidence type="ECO:0000313" key="3">
    <source>
        <dbReference type="Proteomes" id="UP000561326"/>
    </source>
</evidence>
<sequence>MKKWLLIGLSLLVLLGIGAKVAFDYAADKTMKKVTDEVMKDPAVKKMLEDKELQAKLEEAVEDPAIQAEISKANDTSAVFGDKKEKGEKETEKGQGAKQSAKQTIQFKDNSEAMRYAMKRFSVSEMNEYRSMVSAGLTAADKKKIKQDILSRFSPEEIKAFIETAQNNK</sequence>
<organism evidence="2 3">
    <name type="scientific">Aneurinibacillus aneurinilyticus</name>
    <name type="common">Bacillus aneurinolyticus</name>
    <dbReference type="NCBI Taxonomy" id="1391"/>
    <lineage>
        <taxon>Bacteria</taxon>
        <taxon>Bacillati</taxon>
        <taxon>Bacillota</taxon>
        <taxon>Bacilli</taxon>
        <taxon>Bacillales</taxon>
        <taxon>Paenibacillaceae</taxon>
        <taxon>Aneurinibacillus group</taxon>
        <taxon>Aneurinibacillus</taxon>
    </lineage>
</organism>
<protein>
    <submittedName>
        <fullName evidence="2">Uncharacterized protein</fullName>
    </submittedName>
</protein>
<dbReference type="Proteomes" id="UP000561326">
    <property type="component" value="Unassembled WGS sequence"/>
</dbReference>
<reference evidence="2 3" key="1">
    <citation type="submission" date="2020-04" db="EMBL/GenBank/DDBJ databases">
        <authorList>
            <person name="Hitch T.C.A."/>
            <person name="Wylensek D."/>
            <person name="Clavel T."/>
        </authorList>
    </citation>
    <scope>NUCLEOTIDE SEQUENCE [LARGE SCALE GENOMIC DNA]</scope>
    <source>
        <strain evidence="2 3">WB01_D5_05</strain>
    </source>
</reference>
<accession>A0A848CTH5</accession>